<keyword evidence="3" id="KW-1185">Reference proteome</keyword>
<proteinExistence type="predicted"/>
<evidence type="ECO:0000313" key="3">
    <source>
        <dbReference type="Proteomes" id="UP000622317"/>
    </source>
</evidence>
<gene>
    <name evidence="2" type="ORF">IEN85_08580</name>
</gene>
<sequence length="496" mass="54324">MNFPAGKRASRALFPTQILTVFATLATASLSAQNAIAPGDEALRHHLQLLIDEGVVETLSTSWPLSDKEIALSVASVNADELTPSQSQSLSALQQRLARTAKASTVLQYGSDRQELRGFADDFRERGEIRFQTNEQVGLFTFHLQAAAVDDPLDSKDYRLDGSYVSLDWKNWQFGAGAIDRWWGPGWQGSLILSNNARPSPGLFLNRNTTKAFDLPVLRKLGPWSFSAFANQLESDRHIPDAKLLGARFTFKPIDSLEIGLSRTAQWGGEGRPENLSSLKDLILGNDNVGDDGIELDGSNEPGNQLGGIDLRWTTRIAEQPVTFYGQLIGEDEAGGFPSRKIGLFGIETPIATNFSQGRVFLEASDTTMDFLDDRFANGTYNHSVYQSGYRYRGNALGASTDNDSRLLTLGGFHEIGSDNSLTWKAQYASLNRDGSPGRNTIASSHEQVGILSAKFEHQLNEQLSLGLNASHLLDDVSPDTRLPKSSIQLALTIFN</sequence>
<dbReference type="Gene3D" id="2.40.160.130">
    <property type="entry name" value="Capsule assembly protein Wzi"/>
    <property type="match status" value="1"/>
</dbReference>
<organism evidence="2 3">
    <name type="scientific">Pelagicoccus enzymogenes</name>
    <dbReference type="NCBI Taxonomy" id="2773457"/>
    <lineage>
        <taxon>Bacteria</taxon>
        <taxon>Pseudomonadati</taxon>
        <taxon>Verrucomicrobiota</taxon>
        <taxon>Opitutia</taxon>
        <taxon>Puniceicoccales</taxon>
        <taxon>Pelagicoccaceae</taxon>
        <taxon>Pelagicoccus</taxon>
    </lineage>
</organism>
<accession>A0A927IHB5</accession>
<dbReference type="Pfam" id="PF14052">
    <property type="entry name" value="Caps_assemb_Wzi"/>
    <property type="match status" value="1"/>
</dbReference>
<feature type="chain" id="PRO_5037275242" evidence="1">
    <location>
        <begin position="35"/>
        <end position="496"/>
    </location>
</feature>
<dbReference type="InterPro" id="IPR026950">
    <property type="entry name" value="Caps_assemb_Wzi"/>
</dbReference>
<evidence type="ECO:0000313" key="2">
    <source>
        <dbReference type="EMBL" id="MBD5779548.1"/>
    </source>
</evidence>
<dbReference type="InterPro" id="IPR038636">
    <property type="entry name" value="Wzi_sf"/>
</dbReference>
<dbReference type="RefSeq" id="WP_191616686.1">
    <property type="nucleotide sequence ID" value="NZ_JACYFG010000009.1"/>
</dbReference>
<reference evidence="2" key="1">
    <citation type="submission" date="2020-09" db="EMBL/GenBank/DDBJ databases">
        <title>Pelagicoccus enzymogenes sp. nov. with an EPS production, isolated from marine sediment.</title>
        <authorList>
            <person name="Feng X."/>
        </authorList>
    </citation>
    <scope>NUCLEOTIDE SEQUENCE</scope>
    <source>
        <strain evidence="2">NFK12</strain>
    </source>
</reference>
<dbReference type="AlphaFoldDB" id="A0A927IHB5"/>
<comment type="caution">
    <text evidence="2">The sequence shown here is derived from an EMBL/GenBank/DDBJ whole genome shotgun (WGS) entry which is preliminary data.</text>
</comment>
<name>A0A927IHB5_9BACT</name>
<dbReference type="Proteomes" id="UP000622317">
    <property type="component" value="Unassembled WGS sequence"/>
</dbReference>
<evidence type="ECO:0000256" key="1">
    <source>
        <dbReference type="SAM" id="SignalP"/>
    </source>
</evidence>
<keyword evidence="1" id="KW-0732">Signal</keyword>
<feature type="signal peptide" evidence="1">
    <location>
        <begin position="1"/>
        <end position="34"/>
    </location>
</feature>
<protein>
    <submittedName>
        <fullName evidence="2">Capsule assembly Wzi family protein</fullName>
    </submittedName>
</protein>
<dbReference type="EMBL" id="JACYFG010000009">
    <property type="protein sequence ID" value="MBD5779548.1"/>
    <property type="molecule type" value="Genomic_DNA"/>
</dbReference>